<gene>
    <name evidence="1" type="ORF">D5H75_01995</name>
</gene>
<comment type="caution">
    <text evidence="1">The sequence shown here is derived from an EMBL/GenBank/DDBJ whole genome shotgun (WGS) entry which is preliminary data.</text>
</comment>
<proteinExistence type="predicted"/>
<dbReference type="Proteomes" id="UP000265768">
    <property type="component" value="Unassembled WGS sequence"/>
</dbReference>
<organism evidence="1 2">
    <name type="scientific">Bailinhaonella thermotolerans</name>
    <dbReference type="NCBI Taxonomy" id="1070861"/>
    <lineage>
        <taxon>Bacteria</taxon>
        <taxon>Bacillati</taxon>
        <taxon>Actinomycetota</taxon>
        <taxon>Actinomycetes</taxon>
        <taxon>Streptosporangiales</taxon>
        <taxon>Streptosporangiaceae</taxon>
        <taxon>Bailinhaonella</taxon>
    </lineage>
</organism>
<dbReference type="EMBL" id="QZEY01000001">
    <property type="protein sequence ID" value="RJL35589.1"/>
    <property type="molecule type" value="Genomic_DNA"/>
</dbReference>
<reference evidence="1 2" key="1">
    <citation type="submission" date="2018-09" db="EMBL/GenBank/DDBJ databases">
        <title>YIM 75507 draft genome.</title>
        <authorList>
            <person name="Tang S."/>
            <person name="Feng Y."/>
        </authorList>
    </citation>
    <scope>NUCLEOTIDE SEQUENCE [LARGE SCALE GENOMIC DNA]</scope>
    <source>
        <strain evidence="1 2">YIM 75507</strain>
    </source>
</reference>
<evidence type="ECO:0000313" key="2">
    <source>
        <dbReference type="Proteomes" id="UP000265768"/>
    </source>
</evidence>
<protein>
    <submittedName>
        <fullName evidence="1">Uncharacterized protein</fullName>
    </submittedName>
</protein>
<dbReference type="AlphaFoldDB" id="A0A3A4B9M6"/>
<sequence length="77" mass="8356">MSYPPGMALLSCRGAHQTGPSARSAASSAMFWRGWRRSRRPHEGPAFLLAERLTGIAMTPRLLEEAAYLGGSVSLPR</sequence>
<name>A0A3A4B9M6_9ACTN</name>
<evidence type="ECO:0000313" key="1">
    <source>
        <dbReference type="EMBL" id="RJL35589.1"/>
    </source>
</evidence>
<dbReference type="InterPro" id="IPR045592">
    <property type="entry name" value="DUF6461"/>
</dbReference>
<keyword evidence="2" id="KW-1185">Reference proteome</keyword>
<accession>A0A3A4B9M6</accession>
<dbReference type="Pfam" id="PF20062">
    <property type="entry name" value="DUF6461"/>
    <property type="match status" value="1"/>
</dbReference>